<dbReference type="OrthoDB" id="411630at2759"/>
<keyword evidence="3 11" id="KW-0812">Transmembrane</keyword>
<keyword evidence="8" id="KW-0325">Glycoprotein</keyword>
<evidence type="ECO:0000256" key="3">
    <source>
        <dbReference type="ARBA" id="ARBA00022692"/>
    </source>
</evidence>
<dbReference type="InterPro" id="IPR041946">
    <property type="entry name" value="GPR156_7TM"/>
</dbReference>
<feature type="coiled-coil region" evidence="10">
    <location>
        <begin position="358"/>
        <end position="392"/>
    </location>
</feature>
<keyword evidence="9" id="KW-0807">Transducer</keyword>
<name>A0A6P8Q9E0_GEOSA</name>
<dbReference type="GO" id="GO:0038039">
    <property type="term" value="C:G protein-coupled receptor heterodimeric complex"/>
    <property type="evidence" value="ECO:0007669"/>
    <property type="project" value="TreeGrafter"/>
</dbReference>
<dbReference type="InterPro" id="IPR017978">
    <property type="entry name" value="GPCR_3_C"/>
</dbReference>
<evidence type="ECO:0000256" key="2">
    <source>
        <dbReference type="ARBA" id="ARBA00008991"/>
    </source>
</evidence>
<dbReference type="RefSeq" id="XP_033796073.1">
    <property type="nucleotide sequence ID" value="XM_033940182.1"/>
</dbReference>
<evidence type="ECO:0000256" key="11">
    <source>
        <dbReference type="SAM" id="Phobius"/>
    </source>
</evidence>
<reference evidence="14 15" key="1">
    <citation type="submission" date="2025-04" db="UniProtKB">
        <authorList>
            <consortium name="RefSeq"/>
        </authorList>
    </citation>
    <scope>IDENTIFICATION</scope>
</reference>
<dbReference type="CTD" id="165829"/>
<dbReference type="AlphaFoldDB" id="A0A6P8Q9E0"/>
<sequence>MEATFNCSNLCDCHMDAGINLPEGQRVQQELCRIMTHTGSEGTEISAALFGALCLFLTLGLLQVLLFFVFTVRFRKNRIVKMSSPNLNLVTLLGSSLAYISGYLFGIQEHAMVHSTSLETLIQVRFGLLYIGTSLVFGPILGKSWRLYKVFTQRVPDKRVIIKDLQLLGLVALLVLADTLLLMIWVFSDPIQCIRSLNSSIQASEKELSCSITRTHFCASLYSDLWIVLLFGFKGILLIYGTYLAGLTDNMSSPPVNQSSTIMVGVNLVILSTGGVFLVTRFFHTWPSVVYGLTSGGIFICTTTINCFIFIPQLIQWKQFKEDQNPSMNQMAKYFNSPSKSYRSMYSEEQIYHLLGENNSMKRLLTEKDAVIESLQEQVNNAKDKLIRLMSSECNYDPSGLISVSKTGSSVTYSINGSPKAVDKVITTELTQTGQSFVDLEENQMQNPSNQNTQSSIDRKIRQNIIGKEQKIKEHNNNLHTRAGSSSNKVQLYNLLDMNGSSAFKDSQDQWISTNNLHVGYLDNIPKTEIQTVASGVADSSVEPSLLESSGEDRQPLAKLNYVSSEKLQEILQELSINTTVASSCRSSGKPRKVSHSVQSEDKLRSPEDFKATHINLSPCLIRTSGLAYSSRAISLSSHFPGTLPHHILCIMNKTANRTYNGLKTQTHEKLRQTPYMKANDINFHYQSSSSVFNKDISLQMYKKKSPGDPGDGEIGRASTKYYSNDQSLNIAAEPLYVNHETQAKYKISSRECLEGPERRIPSSCMDSDSSSSEEIVCCCRRPYCEICFQNAYESSDSCTSETESETCGHSVRWTKFYANSSPIVNFKEDLTPTFV</sequence>
<feature type="transmembrane region" description="Helical" evidence="11">
    <location>
        <begin position="165"/>
        <end position="187"/>
    </location>
</feature>
<dbReference type="Pfam" id="PF00003">
    <property type="entry name" value="7tm_3"/>
    <property type="match status" value="1"/>
</dbReference>
<evidence type="ECO:0000256" key="4">
    <source>
        <dbReference type="ARBA" id="ARBA00022989"/>
    </source>
</evidence>
<gene>
    <name evidence="14 15" type="primary">GPR156</name>
</gene>
<dbReference type="PROSITE" id="PS50259">
    <property type="entry name" value="G_PROTEIN_RECEP_F3_4"/>
    <property type="match status" value="1"/>
</dbReference>
<dbReference type="KEGG" id="gsh:117358679"/>
<keyword evidence="5" id="KW-0297">G-protein coupled receptor</keyword>
<dbReference type="PRINTS" id="PR01176">
    <property type="entry name" value="GABABRECEPTR"/>
</dbReference>
<feature type="transmembrane region" description="Helical" evidence="11">
    <location>
        <begin position="260"/>
        <end position="283"/>
    </location>
</feature>
<evidence type="ECO:0000256" key="1">
    <source>
        <dbReference type="ARBA" id="ARBA00004141"/>
    </source>
</evidence>
<evidence type="ECO:0000256" key="6">
    <source>
        <dbReference type="ARBA" id="ARBA00023136"/>
    </source>
</evidence>
<comment type="similarity">
    <text evidence="2">Belongs to the G-protein coupled receptor 3 family. GABA-B receptor subfamily.</text>
</comment>
<evidence type="ECO:0000313" key="15">
    <source>
        <dbReference type="RefSeq" id="XP_033796073.1"/>
    </source>
</evidence>
<evidence type="ECO:0000256" key="9">
    <source>
        <dbReference type="ARBA" id="ARBA00023224"/>
    </source>
</evidence>
<evidence type="ECO:0000256" key="10">
    <source>
        <dbReference type="SAM" id="Coils"/>
    </source>
</evidence>
<dbReference type="CDD" id="cd15292">
    <property type="entry name" value="7tmC_GPR156"/>
    <property type="match status" value="1"/>
</dbReference>
<organism evidence="13 14">
    <name type="scientific">Geotrypetes seraphini</name>
    <name type="common">Gaboon caecilian</name>
    <name type="synonym">Caecilia seraphini</name>
    <dbReference type="NCBI Taxonomy" id="260995"/>
    <lineage>
        <taxon>Eukaryota</taxon>
        <taxon>Metazoa</taxon>
        <taxon>Chordata</taxon>
        <taxon>Craniata</taxon>
        <taxon>Vertebrata</taxon>
        <taxon>Euteleostomi</taxon>
        <taxon>Amphibia</taxon>
        <taxon>Gymnophiona</taxon>
        <taxon>Geotrypetes</taxon>
    </lineage>
</organism>
<keyword evidence="4 11" id="KW-1133">Transmembrane helix</keyword>
<dbReference type="PANTHER" id="PTHR10519">
    <property type="entry name" value="GABA-B RECEPTOR"/>
    <property type="match status" value="1"/>
</dbReference>
<protein>
    <submittedName>
        <fullName evidence="14 15">Probable G-protein coupled receptor 156 isoform X1</fullName>
    </submittedName>
</protein>
<feature type="transmembrane region" description="Helical" evidence="11">
    <location>
        <begin position="86"/>
        <end position="106"/>
    </location>
</feature>
<dbReference type="GO" id="GO:0007214">
    <property type="term" value="P:gamma-aminobutyric acid signaling pathway"/>
    <property type="evidence" value="ECO:0007669"/>
    <property type="project" value="TreeGrafter"/>
</dbReference>
<dbReference type="RefSeq" id="XP_033796072.1">
    <property type="nucleotide sequence ID" value="XM_033940181.1"/>
</dbReference>
<evidence type="ECO:0000313" key="13">
    <source>
        <dbReference type="Proteomes" id="UP000515159"/>
    </source>
</evidence>
<keyword evidence="7 14" id="KW-0675">Receptor</keyword>
<keyword evidence="6 11" id="KW-0472">Membrane</keyword>
<dbReference type="PANTHER" id="PTHR10519:SF20">
    <property type="entry name" value="G-PROTEIN COUPLED RECEPTOR 156-RELATED"/>
    <property type="match status" value="1"/>
</dbReference>
<accession>A0A6P8Q9E0</accession>
<dbReference type="GeneID" id="117358679"/>
<feature type="transmembrane region" description="Helical" evidence="11">
    <location>
        <begin position="225"/>
        <end position="248"/>
    </location>
</feature>
<evidence type="ECO:0000256" key="7">
    <source>
        <dbReference type="ARBA" id="ARBA00023170"/>
    </source>
</evidence>
<evidence type="ECO:0000313" key="14">
    <source>
        <dbReference type="RefSeq" id="XP_033796072.1"/>
    </source>
</evidence>
<dbReference type="GO" id="GO:0004965">
    <property type="term" value="F:G protein-coupled GABA receptor activity"/>
    <property type="evidence" value="ECO:0007669"/>
    <property type="project" value="InterPro"/>
</dbReference>
<evidence type="ECO:0000259" key="12">
    <source>
        <dbReference type="PROSITE" id="PS50259"/>
    </source>
</evidence>
<feature type="transmembrane region" description="Helical" evidence="11">
    <location>
        <begin position="126"/>
        <end position="145"/>
    </location>
</feature>
<dbReference type="Proteomes" id="UP000515159">
    <property type="component" value="Chromosome 4"/>
</dbReference>
<keyword evidence="13" id="KW-1185">Reference proteome</keyword>
<evidence type="ECO:0000256" key="5">
    <source>
        <dbReference type="ARBA" id="ARBA00023040"/>
    </source>
</evidence>
<evidence type="ECO:0000256" key="8">
    <source>
        <dbReference type="ARBA" id="ARBA00023180"/>
    </source>
</evidence>
<feature type="transmembrane region" description="Helical" evidence="11">
    <location>
        <begin position="289"/>
        <end position="311"/>
    </location>
</feature>
<comment type="subcellular location">
    <subcellularLocation>
        <location evidence="1">Membrane</location>
        <topology evidence="1">Multi-pass membrane protein</topology>
    </subcellularLocation>
</comment>
<keyword evidence="10" id="KW-0175">Coiled coil</keyword>
<feature type="domain" description="G-protein coupled receptors family 3 profile" evidence="12">
    <location>
        <begin position="128"/>
        <end position="314"/>
    </location>
</feature>
<proteinExistence type="inferred from homology"/>
<dbReference type="InterPro" id="IPR002455">
    <property type="entry name" value="GPCR3_GABA-B"/>
</dbReference>
<feature type="transmembrane region" description="Helical" evidence="11">
    <location>
        <begin position="45"/>
        <end position="74"/>
    </location>
</feature>